<dbReference type="EMBL" id="KZ821257">
    <property type="protein sequence ID" value="PYH41922.1"/>
    <property type="molecule type" value="Genomic_DNA"/>
</dbReference>
<dbReference type="PANTHER" id="PTHR40626:SF1">
    <property type="entry name" value="TRANSCRIPTION FACTOR WITH C2H2 AND ZN(2)-CYS(6) DNA BINDING DOMAIN (EUROFUNG)"/>
    <property type="match status" value="1"/>
</dbReference>
<keyword evidence="14" id="KW-1185">Reference proteome</keyword>
<dbReference type="SUPFAM" id="SSF57667">
    <property type="entry name" value="beta-beta-alpha zinc fingers"/>
    <property type="match status" value="1"/>
</dbReference>
<evidence type="ECO:0000256" key="8">
    <source>
        <dbReference type="ARBA" id="ARBA00023163"/>
    </source>
</evidence>
<keyword evidence="5" id="KW-0862">Zinc</keyword>
<dbReference type="InterPro" id="IPR013087">
    <property type="entry name" value="Znf_C2H2_type"/>
</dbReference>
<dbReference type="GO" id="GO:0006351">
    <property type="term" value="P:DNA-templated transcription"/>
    <property type="evidence" value="ECO:0007669"/>
    <property type="project" value="InterPro"/>
</dbReference>
<dbReference type="SMART" id="SM00066">
    <property type="entry name" value="GAL4"/>
    <property type="match status" value="1"/>
</dbReference>
<keyword evidence="4 10" id="KW-0863">Zinc-finger</keyword>
<evidence type="ECO:0000256" key="9">
    <source>
        <dbReference type="ARBA" id="ARBA00023242"/>
    </source>
</evidence>
<dbReference type="InterPro" id="IPR051059">
    <property type="entry name" value="VerF-like"/>
</dbReference>
<dbReference type="CDD" id="cd00067">
    <property type="entry name" value="GAL4"/>
    <property type="match status" value="1"/>
</dbReference>
<keyword evidence="3" id="KW-0677">Repeat</keyword>
<dbReference type="PROSITE" id="PS00028">
    <property type="entry name" value="ZINC_FINGER_C2H2_1"/>
    <property type="match status" value="1"/>
</dbReference>
<evidence type="ECO:0000256" key="6">
    <source>
        <dbReference type="ARBA" id="ARBA00023015"/>
    </source>
</evidence>
<dbReference type="Gene3D" id="3.30.160.60">
    <property type="entry name" value="Classic Zinc Finger"/>
    <property type="match status" value="1"/>
</dbReference>
<keyword evidence="2" id="KW-0479">Metal-binding</keyword>
<keyword evidence="9" id="KW-0539">Nucleus</keyword>
<keyword evidence="7" id="KW-0238">DNA-binding</keyword>
<evidence type="ECO:0000313" key="14">
    <source>
        <dbReference type="Proteomes" id="UP000248349"/>
    </source>
</evidence>
<comment type="subcellular location">
    <subcellularLocation>
        <location evidence="1">Nucleus</location>
    </subcellularLocation>
</comment>
<evidence type="ECO:0000256" key="5">
    <source>
        <dbReference type="ARBA" id="ARBA00022833"/>
    </source>
</evidence>
<dbReference type="Pfam" id="PF04082">
    <property type="entry name" value="Fungal_trans"/>
    <property type="match status" value="1"/>
</dbReference>
<dbReference type="GeneID" id="37071887"/>
<dbReference type="STRING" id="1450539.A0A319A383"/>
<feature type="domain" description="Zn(2)-C6 fungal-type" evidence="11">
    <location>
        <begin position="99"/>
        <end position="128"/>
    </location>
</feature>
<evidence type="ECO:0000259" key="11">
    <source>
        <dbReference type="PROSITE" id="PS50048"/>
    </source>
</evidence>
<dbReference type="GO" id="GO:0005634">
    <property type="term" value="C:nucleus"/>
    <property type="evidence" value="ECO:0007669"/>
    <property type="project" value="UniProtKB-SubCell"/>
</dbReference>
<evidence type="ECO:0000259" key="12">
    <source>
        <dbReference type="PROSITE" id="PS50157"/>
    </source>
</evidence>
<dbReference type="InterPro" id="IPR036864">
    <property type="entry name" value="Zn2-C6_fun-type_DNA-bd_sf"/>
</dbReference>
<dbReference type="PANTHER" id="PTHR40626">
    <property type="entry name" value="MIP31509P"/>
    <property type="match status" value="1"/>
</dbReference>
<feature type="domain" description="C2H2-type" evidence="12">
    <location>
        <begin position="29"/>
        <end position="56"/>
    </location>
</feature>
<dbReference type="OrthoDB" id="654211at2759"/>
<dbReference type="CDD" id="cd12148">
    <property type="entry name" value="fungal_TF_MHR"/>
    <property type="match status" value="1"/>
</dbReference>
<evidence type="ECO:0000256" key="1">
    <source>
        <dbReference type="ARBA" id="ARBA00004123"/>
    </source>
</evidence>
<evidence type="ECO:0000256" key="7">
    <source>
        <dbReference type="ARBA" id="ARBA00023125"/>
    </source>
</evidence>
<dbReference type="GO" id="GO:0008270">
    <property type="term" value="F:zinc ion binding"/>
    <property type="evidence" value="ECO:0007669"/>
    <property type="project" value="UniProtKB-KW"/>
</dbReference>
<dbReference type="RefSeq" id="XP_025427904.1">
    <property type="nucleotide sequence ID" value="XM_025570659.1"/>
</dbReference>
<dbReference type="AlphaFoldDB" id="A0A319A383"/>
<organism evidence="13 14">
    <name type="scientific">Aspergillus saccharolyticus JOP 1030-1</name>
    <dbReference type="NCBI Taxonomy" id="1450539"/>
    <lineage>
        <taxon>Eukaryota</taxon>
        <taxon>Fungi</taxon>
        <taxon>Dikarya</taxon>
        <taxon>Ascomycota</taxon>
        <taxon>Pezizomycotina</taxon>
        <taxon>Eurotiomycetes</taxon>
        <taxon>Eurotiomycetidae</taxon>
        <taxon>Eurotiales</taxon>
        <taxon>Aspergillaceae</taxon>
        <taxon>Aspergillus</taxon>
        <taxon>Aspergillus subgen. Circumdati</taxon>
    </lineage>
</organism>
<dbReference type="PROSITE" id="PS00463">
    <property type="entry name" value="ZN2_CY6_FUNGAL_1"/>
    <property type="match status" value="1"/>
</dbReference>
<dbReference type="InterPro" id="IPR036236">
    <property type="entry name" value="Znf_C2H2_sf"/>
</dbReference>
<proteinExistence type="predicted"/>
<dbReference type="Proteomes" id="UP000248349">
    <property type="component" value="Unassembled WGS sequence"/>
</dbReference>
<reference evidence="13 14" key="1">
    <citation type="submission" date="2016-12" db="EMBL/GenBank/DDBJ databases">
        <title>The genomes of Aspergillus section Nigri reveals drivers in fungal speciation.</title>
        <authorList>
            <consortium name="DOE Joint Genome Institute"/>
            <person name="Vesth T.C."/>
            <person name="Nybo J."/>
            <person name="Theobald S."/>
            <person name="Brandl J."/>
            <person name="Frisvad J.C."/>
            <person name="Nielsen K.F."/>
            <person name="Lyhne E.K."/>
            <person name="Kogle M.E."/>
            <person name="Kuo A."/>
            <person name="Riley R."/>
            <person name="Clum A."/>
            <person name="Nolan M."/>
            <person name="Lipzen A."/>
            <person name="Salamov A."/>
            <person name="Henrissat B."/>
            <person name="Wiebenga A."/>
            <person name="De Vries R.P."/>
            <person name="Grigoriev I.V."/>
            <person name="Mortensen U.H."/>
            <person name="Andersen M.R."/>
            <person name="Baker S.E."/>
        </authorList>
    </citation>
    <scope>NUCLEOTIDE SEQUENCE [LARGE SCALE GENOMIC DNA]</scope>
    <source>
        <strain evidence="13 14">JOP 1030-1</strain>
    </source>
</reference>
<dbReference type="GO" id="GO:0000981">
    <property type="term" value="F:DNA-binding transcription factor activity, RNA polymerase II-specific"/>
    <property type="evidence" value="ECO:0007669"/>
    <property type="project" value="InterPro"/>
</dbReference>
<evidence type="ECO:0000256" key="10">
    <source>
        <dbReference type="PROSITE-ProRule" id="PRU00042"/>
    </source>
</evidence>
<name>A0A319A383_9EURO</name>
<evidence type="ECO:0000256" key="2">
    <source>
        <dbReference type="ARBA" id="ARBA00022723"/>
    </source>
</evidence>
<dbReference type="InterPro" id="IPR001138">
    <property type="entry name" value="Zn2Cys6_DnaBD"/>
</dbReference>
<accession>A0A319A383</accession>
<keyword evidence="8" id="KW-0804">Transcription</keyword>
<dbReference type="GO" id="GO:0009893">
    <property type="term" value="P:positive regulation of metabolic process"/>
    <property type="evidence" value="ECO:0007669"/>
    <property type="project" value="UniProtKB-ARBA"/>
</dbReference>
<dbReference type="SMART" id="SM00355">
    <property type="entry name" value="ZnF_C2H2"/>
    <property type="match status" value="2"/>
</dbReference>
<evidence type="ECO:0000313" key="13">
    <source>
        <dbReference type="EMBL" id="PYH41922.1"/>
    </source>
</evidence>
<dbReference type="GO" id="GO:0000785">
    <property type="term" value="C:chromatin"/>
    <property type="evidence" value="ECO:0007669"/>
    <property type="project" value="TreeGrafter"/>
</dbReference>
<dbReference type="Gene3D" id="4.10.240.10">
    <property type="entry name" value="Zn(2)-C6 fungal-type DNA-binding domain"/>
    <property type="match status" value="1"/>
</dbReference>
<dbReference type="PROSITE" id="PS50048">
    <property type="entry name" value="ZN2_CY6_FUNGAL_2"/>
    <property type="match status" value="1"/>
</dbReference>
<dbReference type="SUPFAM" id="SSF57701">
    <property type="entry name" value="Zn2/Cys6 DNA-binding domain"/>
    <property type="match status" value="1"/>
</dbReference>
<evidence type="ECO:0000256" key="3">
    <source>
        <dbReference type="ARBA" id="ARBA00022737"/>
    </source>
</evidence>
<dbReference type="GO" id="GO:0000978">
    <property type="term" value="F:RNA polymerase II cis-regulatory region sequence-specific DNA binding"/>
    <property type="evidence" value="ECO:0007669"/>
    <property type="project" value="InterPro"/>
</dbReference>
<protein>
    <submittedName>
        <fullName evidence="13">Uncharacterized protein</fullName>
    </submittedName>
</protein>
<dbReference type="FunFam" id="3.30.160.60:FF:001228">
    <property type="entry name" value="Zinc finger protein 236"/>
    <property type="match status" value="1"/>
</dbReference>
<sequence length="645" mass="72389">MDLPFPNKQRNLINSDVRFPTVPRNRTMFQCSQCDKYYRRKSHLLRHEATHTGSTPSVCPICNKSFQKQEVARRHSKVCARKYNRPLPPPSKPGRKKRSCDECTYAKSACDSQTPCSRCRSLGRECSFGSVASSPTETPCLTPAPHSPGPLQQSLASKRPFFFLSHFTDPAVVNDKLAIAETARCSTKRNLDVLNLNLEDALSPFYAMQSFMNDPAVVDMFFQPPSIASQYPGPNLASEYAWSTGLAKQLNDLMVELVTTSNSMVPKCEAQSRQLDISDLTPLFTASNLSTFISAYFQSLHWHLPIVHFPTFDPGNVSNSLLISIFLAGATYSTSQDGAILPSGLIDVAEEYIFRRLATLSTASIHTSQPMQLGSELETVQAALIIEMLQFGQGDMQTRRRIRIARHPCVISTIRSVDIFKSKRSIFSQPCDEPTWRKLVADEVLVRVACWAFLADGFLTVCFNNHPAMSIFEMDCDFPWDSKLFEAESTSVFNELVASASTTRSPLPTLRQFIARLIDTDIDELITWSQSLAAEHLLMLMYAMHSLAFQARTGLLGWISPSAIRLAADNWRRIWNSTGKIIDKEKTQSLGYPKHAEELWWLLNATLDYTGGRDKSPRYLDTTATDDLGKLNEFIQNVATDERTP</sequence>
<keyword evidence="6" id="KW-0805">Transcription regulation</keyword>
<gene>
    <name evidence="13" type="ORF">BP01DRAFT_155230</name>
</gene>
<evidence type="ECO:0000256" key="4">
    <source>
        <dbReference type="ARBA" id="ARBA00022771"/>
    </source>
</evidence>
<dbReference type="PROSITE" id="PS50157">
    <property type="entry name" value="ZINC_FINGER_C2H2_2"/>
    <property type="match status" value="1"/>
</dbReference>
<dbReference type="Pfam" id="PF00172">
    <property type="entry name" value="Zn_clus"/>
    <property type="match status" value="1"/>
</dbReference>
<dbReference type="InterPro" id="IPR007219">
    <property type="entry name" value="XnlR_reg_dom"/>
</dbReference>